<comment type="caution">
    <text evidence="9">The sequence shown here is derived from an EMBL/GenBank/DDBJ whole genome shotgun (WGS) entry which is preliminary data.</text>
</comment>
<evidence type="ECO:0000256" key="2">
    <source>
        <dbReference type="ARBA" id="ARBA00022448"/>
    </source>
</evidence>
<gene>
    <name evidence="9" type="ORF">QBC41DRAFT_314751</name>
</gene>
<dbReference type="GO" id="GO:0016020">
    <property type="term" value="C:membrane"/>
    <property type="evidence" value="ECO:0007669"/>
    <property type="project" value="UniProtKB-SubCell"/>
</dbReference>
<feature type="domain" description="Cytochrome b561" evidence="8">
    <location>
        <begin position="123"/>
        <end position="256"/>
    </location>
</feature>
<keyword evidence="3 7" id="KW-0812">Transmembrane</keyword>
<keyword evidence="4" id="KW-0249">Electron transport</keyword>
<evidence type="ECO:0000313" key="10">
    <source>
        <dbReference type="Proteomes" id="UP001174997"/>
    </source>
</evidence>
<feature type="transmembrane region" description="Helical" evidence="7">
    <location>
        <begin position="61"/>
        <end position="81"/>
    </location>
</feature>
<protein>
    <recommendedName>
        <fullName evidence="8">Cytochrome b561 domain-containing protein</fullName>
    </recommendedName>
</protein>
<keyword evidence="10" id="KW-1185">Reference proteome</keyword>
<sequence>MLGNLLFLDTSTSHPSPPPHKPPDCFSFASWDCLSSCSYSSVHPSSAMMSRIPTMTPKPNLVLLGGLLLGIATTASAQNYYGSSGNPYNGDGSNGDGSSSSGFNNFNAGAGFDINAAMRARAIHGILAAVAMAILFPSGSIMMRVIPGRFAIWAHGISQAVALVVYVAAVGLGVHLVREVGGARGNNGDMFSDPNRSYHPIIGIVVLVCLLLQPLFGFIHHAKFKRLQTRQMWSYLHLFNGRIFITLGMANGGLGLWMAGASKELKTAYVAVAAVMWVLWMLAAAYGEWKRWKANRLGYPPRNKKLHDGEVPF</sequence>
<organism evidence="9 10">
    <name type="scientific">Cercophora samala</name>
    <dbReference type="NCBI Taxonomy" id="330535"/>
    <lineage>
        <taxon>Eukaryota</taxon>
        <taxon>Fungi</taxon>
        <taxon>Dikarya</taxon>
        <taxon>Ascomycota</taxon>
        <taxon>Pezizomycotina</taxon>
        <taxon>Sordariomycetes</taxon>
        <taxon>Sordariomycetidae</taxon>
        <taxon>Sordariales</taxon>
        <taxon>Lasiosphaeriaceae</taxon>
        <taxon>Cercophora</taxon>
    </lineage>
</organism>
<dbReference type="EMBL" id="JAULSY010000017">
    <property type="protein sequence ID" value="KAK0671903.1"/>
    <property type="molecule type" value="Genomic_DNA"/>
</dbReference>
<dbReference type="PANTHER" id="PTHR47797">
    <property type="entry name" value="DEHYDROGENASE, PUTATIVE (AFU_ORTHOLOGUE AFUA_8G05805)-RELATED"/>
    <property type="match status" value="1"/>
</dbReference>
<evidence type="ECO:0000256" key="4">
    <source>
        <dbReference type="ARBA" id="ARBA00022982"/>
    </source>
</evidence>
<dbReference type="SMART" id="SM00665">
    <property type="entry name" value="B561"/>
    <property type="match status" value="1"/>
</dbReference>
<name>A0AA39ZJ11_9PEZI</name>
<proteinExistence type="predicted"/>
<keyword evidence="6 7" id="KW-0472">Membrane</keyword>
<evidence type="ECO:0000256" key="5">
    <source>
        <dbReference type="ARBA" id="ARBA00022989"/>
    </source>
</evidence>
<evidence type="ECO:0000256" key="3">
    <source>
        <dbReference type="ARBA" id="ARBA00022692"/>
    </source>
</evidence>
<dbReference type="Proteomes" id="UP001174997">
    <property type="component" value="Unassembled WGS sequence"/>
</dbReference>
<comment type="subcellular location">
    <subcellularLocation>
        <location evidence="1">Membrane</location>
    </subcellularLocation>
</comment>
<dbReference type="PANTHER" id="PTHR47797:SF1">
    <property type="entry name" value="CYTOCHROME B561 DOMAIN-CONTAINING PROTEIN-RELATED"/>
    <property type="match status" value="1"/>
</dbReference>
<evidence type="ECO:0000256" key="6">
    <source>
        <dbReference type="ARBA" id="ARBA00023136"/>
    </source>
</evidence>
<feature type="transmembrane region" description="Helical" evidence="7">
    <location>
        <begin position="239"/>
        <end position="261"/>
    </location>
</feature>
<dbReference type="CDD" id="cd08760">
    <property type="entry name" value="Cyt_b561_FRRS1_like"/>
    <property type="match status" value="1"/>
</dbReference>
<feature type="transmembrane region" description="Helical" evidence="7">
    <location>
        <begin position="267"/>
        <end position="287"/>
    </location>
</feature>
<evidence type="ECO:0000259" key="8">
    <source>
        <dbReference type="SMART" id="SM00665"/>
    </source>
</evidence>
<dbReference type="InterPro" id="IPR006593">
    <property type="entry name" value="Cyt_b561/ferric_Rdtase_TM"/>
</dbReference>
<feature type="transmembrane region" description="Helical" evidence="7">
    <location>
        <begin position="197"/>
        <end position="219"/>
    </location>
</feature>
<keyword evidence="5 7" id="KW-1133">Transmembrane helix</keyword>
<dbReference type="AlphaFoldDB" id="A0AA39ZJ11"/>
<feature type="transmembrane region" description="Helical" evidence="7">
    <location>
        <begin position="122"/>
        <end position="143"/>
    </location>
</feature>
<reference evidence="9" key="1">
    <citation type="submission" date="2023-06" db="EMBL/GenBank/DDBJ databases">
        <title>Genome-scale phylogeny and comparative genomics of the fungal order Sordariales.</title>
        <authorList>
            <consortium name="Lawrence Berkeley National Laboratory"/>
            <person name="Hensen N."/>
            <person name="Bonometti L."/>
            <person name="Westerberg I."/>
            <person name="Brannstrom I.O."/>
            <person name="Guillou S."/>
            <person name="Cros-Aarteil S."/>
            <person name="Calhoun S."/>
            <person name="Haridas S."/>
            <person name="Kuo A."/>
            <person name="Mondo S."/>
            <person name="Pangilinan J."/>
            <person name="Riley R."/>
            <person name="Labutti K."/>
            <person name="Andreopoulos B."/>
            <person name="Lipzen A."/>
            <person name="Chen C."/>
            <person name="Yanf M."/>
            <person name="Daum C."/>
            <person name="Ng V."/>
            <person name="Clum A."/>
            <person name="Steindorff A."/>
            <person name="Ohm R."/>
            <person name="Martin F."/>
            <person name="Silar P."/>
            <person name="Natvig D."/>
            <person name="Lalanne C."/>
            <person name="Gautier V."/>
            <person name="Ament-Velasquez S.L."/>
            <person name="Kruys A."/>
            <person name="Hutchinson M.I."/>
            <person name="Powell A.J."/>
            <person name="Barry K."/>
            <person name="Miller A.N."/>
            <person name="Grigoriev I.V."/>
            <person name="Debuchy R."/>
            <person name="Gladieux P."/>
            <person name="Thoren M.H."/>
            <person name="Johannesson H."/>
        </authorList>
    </citation>
    <scope>NUCLEOTIDE SEQUENCE</scope>
    <source>
        <strain evidence="9">CBS 307.81</strain>
    </source>
</reference>
<evidence type="ECO:0000256" key="1">
    <source>
        <dbReference type="ARBA" id="ARBA00004370"/>
    </source>
</evidence>
<feature type="transmembrane region" description="Helical" evidence="7">
    <location>
        <begin position="150"/>
        <end position="177"/>
    </location>
</feature>
<evidence type="ECO:0000256" key="7">
    <source>
        <dbReference type="SAM" id="Phobius"/>
    </source>
</evidence>
<accession>A0AA39ZJ11</accession>
<dbReference type="Gene3D" id="1.20.120.1770">
    <property type="match status" value="1"/>
</dbReference>
<evidence type="ECO:0000313" key="9">
    <source>
        <dbReference type="EMBL" id="KAK0671903.1"/>
    </source>
</evidence>
<keyword evidence="2" id="KW-0813">Transport</keyword>